<comment type="caution">
    <text evidence="1">The sequence shown here is derived from an EMBL/GenBank/DDBJ whole genome shotgun (WGS) entry which is preliminary data.</text>
</comment>
<accession>A0ABW8WZG2</accession>
<evidence type="ECO:0008006" key="3">
    <source>
        <dbReference type="Google" id="ProtNLM"/>
    </source>
</evidence>
<organism evidence="1 2">
    <name type="scientific">Scytonema tolypothrichoides VB-61278_2</name>
    <dbReference type="NCBI Taxonomy" id="3232314"/>
    <lineage>
        <taxon>Bacteria</taxon>
        <taxon>Bacillati</taxon>
        <taxon>Cyanobacteriota</taxon>
        <taxon>Cyanophyceae</taxon>
        <taxon>Nostocales</taxon>
        <taxon>Scytonemataceae</taxon>
        <taxon>Scytonema</taxon>
    </lineage>
</organism>
<sequence length="299" mass="36270">MKTQQEILTDFIQIVSQYNRCDNECFFKLKNGQECDGDIEAVNEKYLQFYPWYYSQEWQDCEYEKQFLRYEDDEDEDIDFILIPLNDIDLTNLYYWNEQSWCFIRLEWNVAQNCFIHNETVPGSVTLPADLQEDIPENDKRLKAVGRWQSDSNRPYYPHPKYLLKHRWRESERNQIIAYLKAGHLYGCWHRRYTSCNFGCFSSERFEKLNQIEQLKLGHEMFKMGSNYILTDGEWFWPEGLYHYVEKHDICLPDEFILTMQKNSWSVPQNIDFQKYQQIGSNDSFWINWAIEHTITFPS</sequence>
<gene>
    <name evidence="1" type="ORF">AB0759_38555</name>
</gene>
<dbReference type="EMBL" id="JBFQGM010000025">
    <property type="protein sequence ID" value="MFL9466495.1"/>
    <property type="molecule type" value="Genomic_DNA"/>
</dbReference>
<keyword evidence="2" id="KW-1185">Reference proteome</keyword>
<protein>
    <recommendedName>
        <fullName evidence="3">DUF4253 domain-containing protein</fullName>
    </recommendedName>
</protein>
<name>A0ABW8WZG2_9CYAN</name>
<evidence type="ECO:0000313" key="2">
    <source>
        <dbReference type="Proteomes" id="UP001628874"/>
    </source>
</evidence>
<evidence type="ECO:0000313" key="1">
    <source>
        <dbReference type="EMBL" id="MFL9466495.1"/>
    </source>
</evidence>
<reference evidence="1 2" key="1">
    <citation type="submission" date="2024-07" db="EMBL/GenBank/DDBJ databases">
        <authorList>
            <person name="Tripathy S."/>
        </authorList>
    </citation>
    <scope>NUCLEOTIDE SEQUENCE [LARGE SCALE GENOMIC DNA]</scope>
    <source>
        <strain evidence="1 2">VB-61278_2</strain>
    </source>
</reference>
<proteinExistence type="predicted"/>
<dbReference type="RefSeq" id="WP_408019950.1">
    <property type="nucleotide sequence ID" value="NZ_JBFQGM010000025.1"/>
</dbReference>
<dbReference type="Proteomes" id="UP001628874">
    <property type="component" value="Unassembled WGS sequence"/>
</dbReference>